<proteinExistence type="predicted"/>
<dbReference type="InterPro" id="IPR008274">
    <property type="entry name" value="AldOxase/xan_DH_MoCoBD1"/>
</dbReference>
<protein>
    <submittedName>
        <fullName evidence="4">Molybdopterin-binding domain of aldehyde dehydrogenase family protein</fullName>
    </submittedName>
</protein>
<dbReference type="InterPro" id="IPR046867">
    <property type="entry name" value="AldOxase/xan_DH_MoCoBD2"/>
</dbReference>
<dbReference type="PANTHER" id="PTHR11908:SF132">
    <property type="entry name" value="ALDEHYDE OXIDASE 1-RELATED"/>
    <property type="match status" value="1"/>
</dbReference>
<dbReference type="EMBL" id="AYSO01000019">
    <property type="protein sequence ID" value="KIE45460.1"/>
    <property type="molecule type" value="Genomic_DNA"/>
</dbReference>
<dbReference type="Proteomes" id="UP000031366">
    <property type="component" value="Unassembled WGS sequence"/>
</dbReference>
<name>A0A0C1UDD0_9CLOT</name>
<feature type="domain" description="Aldehyde oxidase/xanthine dehydrogenase a/b hammerhead" evidence="3">
    <location>
        <begin position="21"/>
        <end position="125"/>
    </location>
</feature>
<keyword evidence="2" id="KW-0560">Oxidoreductase</keyword>
<keyword evidence="1" id="KW-0500">Molybdenum</keyword>
<dbReference type="Pfam" id="PF02738">
    <property type="entry name" value="MoCoBD_1"/>
    <property type="match status" value="1"/>
</dbReference>
<dbReference type="InterPro" id="IPR037165">
    <property type="entry name" value="AldOxase/xan_DH_Mopterin-bd_sf"/>
</dbReference>
<dbReference type="RefSeq" id="WP_039635180.1">
    <property type="nucleotide sequence ID" value="NZ_AYSO01000019.1"/>
</dbReference>
<evidence type="ECO:0000256" key="1">
    <source>
        <dbReference type="ARBA" id="ARBA00022505"/>
    </source>
</evidence>
<organism evidence="4 5">
    <name type="scientific">Clostridium argentinense CDC 2741</name>
    <dbReference type="NCBI Taxonomy" id="1418104"/>
    <lineage>
        <taxon>Bacteria</taxon>
        <taxon>Bacillati</taxon>
        <taxon>Bacillota</taxon>
        <taxon>Clostridia</taxon>
        <taxon>Eubacteriales</taxon>
        <taxon>Clostridiaceae</taxon>
        <taxon>Clostridium</taxon>
    </lineage>
</organism>
<comment type="caution">
    <text evidence="4">The sequence shown here is derived from an EMBL/GenBank/DDBJ whole genome shotgun (WGS) entry which is preliminary data.</text>
</comment>
<dbReference type="InterPro" id="IPR036856">
    <property type="entry name" value="Ald_Oxase/Xan_DH_a/b_sf"/>
</dbReference>
<evidence type="ECO:0000256" key="2">
    <source>
        <dbReference type="ARBA" id="ARBA00023002"/>
    </source>
</evidence>
<sequence length="781" mass="85260">MEYISRIGVNTPRKEAWDKVTGAAKYNGDTTTPNILHAKMLTSPHAHAIIKSIDTSEASKATGVQAVITGEYYSVLSGSVIEDRPPIAKDKVRYFGEPVAVVVANSEDEAMRAVKLIKVVYDPLPVVNSIGDSIKPSATLIHENLGQYHCTVEDVYPKPNSNIADHVKIRKGNMSTGWEESDVIMESSFSLPQSDHIAMETRNAKAQILPDGNVIIYSSSQAPFSVKKRLSKLYNIPEGNVIVRVPLVGGAFGGKATVQLEFIAYLASKAVGGRMVKIANSREEDITTSPSKIGIEAKLKIGTTKDGLIKALECTYHVDCGAYADTGPRMAKAIAVDCTSPYNIENVWCDVFTVYTNHTYVTSYRGFGHGEFTFCIERMLNKVATSIGIDPLELRMKNAIYPGNLSPTQDKITLSNTGNLPSCISKLKEVINWQEGTKIELDNGMIRAKGVSCFWKTSDSPTNASSGVIITLNTDGSVNLNFSAVEIGPGMKTTIAQIFAEKMKMDINKVYVVMNVDTQTSPKHWKTVASMTTFMVGNAVIDAAEDLIRQLREIGAIVLKCTPKDLEVENERVYLRDDPEIYVTFKDLVYGYEYPGGTSIGGQMIGRGSYIMKHLTKLDKETGKGKAGVSWTVGAQAVEIEYDPKKYTYRLLKAATVIDVGKVINPKTARGLIMGGMSMGLGLATREELLYNDAGILENTSLRTYKPIHYGQNPQYIVDFIETPQIDAPFGARGMGEHGILGISAAFANAISLAAQSDFDKLPISPELIWKTKTGGKYDPL</sequence>
<reference evidence="4 5" key="1">
    <citation type="journal article" date="2015" name="Infect. Genet. Evol.">
        <title>Genomic sequences of six botulinum neurotoxin-producing strains representing three clostridial species illustrate the mobility and diversity of botulinum neurotoxin genes.</title>
        <authorList>
            <person name="Smith T.J."/>
            <person name="Hill K.K."/>
            <person name="Xie G."/>
            <person name="Foley B.T."/>
            <person name="Williamson C.H."/>
            <person name="Foster J.T."/>
            <person name="Johnson S.L."/>
            <person name="Chertkov O."/>
            <person name="Teshima H."/>
            <person name="Gibbons H.S."/>
            <person name="Johnsky L.A."/>
            <person name="Karavis M.A."/>
            <person name="Smith L.A."/>
        </authorList>
    </citation>
    <scope>NUCLEOTIDE SEQUENCE [LARGE SCALE GENOMIC DNA]</scope>
    <source>
        <strain evidence="4 5">CDC 2741</strain>
    </source>
</reference>
<dbReference type="Pfam" id="PF01315">
    <property type="entry name" value="Ald_Xan_dh_C"/>
    <property type="match status" value="1"/>
</dbReference>
<evidence type="ECO:0000313" key="5">
    <source>
        <dbReference type="Proteomes" id="UP000031366"/>
    </source>
</evidence>
<evidence type="ECO:0000313" key="4">
    <source>
        <dbReference type="EMBL" id="KIE45460.1"/>
    </source>
</evidence>
<dbReference type="InterPro" id="IPR000674">
    <property type="entry name" value="Ald_Oxase/Xan_DH_a/b"/>
</dbReference>
<dbReference type="STRING" id="29341.RSJ17_21175"/>
<dbReference type="SMART" id="SM01008">
    <property type="entry name" value="Ald_Xan_dh_C"/>
    <property type="match status" value="1"/>
</dbReference>
<dbReference type="InterPro" id="IPR016208">
    <property type="entry name" value="Ald_Oxase/xanthine_DH-like"/>
</dbReference>
<dbReference type="GO" id="GO:0005506">
    <property type="term" value="F:iron ion binding"/>
    <property type="evidence" value="ECO:0007669"/>
    <property type="project" value="InterPro"/>
</dbReference>
<accession>A0A0C1UDD0</accession>
<dbReference type="GO" id="GO:0016491">
    <property type="term" value="F:oxidoreductase activity"/>
    <property type="evidence" value="ECO:0007669"/>
    <property type="project" value="UniProtKB-KW"/>
</dbReference>
<keyword evidence="5" id="KW-1185">Reference proteome</keyword>
<evidence type="ECO:0000259" key="3">
    <source>
        <dbReference type="SMART" id="SM01008"/>
    </source>
</evidence>
<dbReference type="OrthoDB" id="9759099at2"/>
<dbReference type="SUPFAM" id="SSF54665">
    <property type="entry name" value="CO dehydrogenase molybdoprotein N-domain-like"/>
    <property type="match status" value="1"/>
</dbReference>
<gene>
    <name evidence="4" type="ORF">U732_2617</name>
</gene>
<dbReference type="Gene3D" id="3.30.365.10">
    <property type="entry name" value="Aldehyde oxidase/xanthine dehydrogenase, molybdopterin binding domain"/>
    <property type="match status" value="4"/>
</dbReference>
<dbReference type="AlphaFoldDB" id="A0A0C1UDD0"/>
<dbReference type="Gene3D" id="3.90.1170.50">
    <property type="entry name" value="Aldehyde oxidase/xanthine dehydrogenase, a/b hammerhead"/>
    <property type="match status" value="1"/>
</dbReference>
<dbReference type="Pfam" id="PF20256">
    <property type="entry name" value="MoCoBD_2"/>
    <property type="match status" value="1"/>
</dbReference>
<dbReference type="PANTHER" id="PTHR11908">
    <property type="entry name" value="XANTHINE DEHYDROGENASE"/>
    <property type="match status" value="1"/>
</dbReference>
<dbReference type="SUPFAM" id="SSF56003">
    <property type="entry name" value="Molybdenum cofactor-binding domain"/>
    <property type="match status" value="1"/>
</dbReference>